<evidence type="ECO:0000313" key="3">
    <source>
        <dbReference type="EMBL" id="OIQ90614.1"/>
    </source>
</evidence>
<dbReference type="AlphaFoldDB" id="A0A1J5R3R4"/>
<dbReference type="PIRSF" id="PIRSF002741">
    <property type="entry name" value="MppA"/>
    <property type="match status" value="1"/>
</dbReference>
<dbReference type="GO" id="GO:0043190">
    <property type="term" value="C:ATP-binding cassette (ABC) transporter complex"/>
    <property type="evidence" value="ECO:0007669"/>
    <property type="project" value="InterPro"/>
</dbReference>
<sequence length="540" mass="57925">MKIRRIGGLTAAIAVSALALAACSSSPSATTTTAAASGPTTGIVSVNGSEPQNPLIPTNTNETGGGKILTLLFAGLVYYDAKGAPHNEVADSITTTDAQTYTIKIKPGWKFTNGEAVTSKSFVDAWNYGAKLSNKQLNSYFFEGIQGFSYDADSDLTGLKIVDDSTFTVTLKQPEADFPLRLGYTAFYPLPSVAFKDMTAFGADPIGDGPYMFKNASAWEHNVKADVVPNPGYIGDRKPMNGGVSVKFYTSLDAAYQDLLANNLDVLDAIPDSAFGVYKTDLGDRAVNQPAAIFQSFTIPQNLAHFTGAEGNLRRQAISLSIDRKTITDKIFQGTRTPAKDFTSPVIAGYNPNLTGSDVLTFDAAKAKQLWAQANAISPWSGSFTIGYNADGGHQAWVDAVANSIKNTLGIDAQGSPYPTFKDLRTVITNHTIKGAFRTGWQADYPSLYNFLGPIYGTGAGSNDGQYSNPQVDALLKQGLSAKSVDAANKYFDQVQEILFKDLPAIPLWYQNVTGGYATTVTNVQFGWDSVPLYYQIKKA</sequence>
<dbReference type="InterPro" id="IPR030678">
    <property type="entry name" value="Peptide/Ni-bd"/>
</dbReference>
<dbReference type="EMBL" id="MLJW01000285">
    <property type="protein sequence ID" value="OIQ90614.1"/>
    <property type="molecule type" value="Genomic_DNA"/>
</dbReference>
<dbReference type="SUPFAM" id="SSF53850">
    <property type="entry name" value="Periplasmic binding protein-like II"/>
    <property type="match status" value="1"/>
</dbReference>
<dbReference type="Pfam" id="PF00496">
    <property type="entry name" value="SBP_bac_5"/>
    <property type="match status" value="1"/>
</dbReference>
<name>A0A1J5R3R4_9ZZZZ</name>
<dbReference type="GO" id="GO:0015833">
    <property type="term" value="P:peptide transport"/>
    <property type="evidence" value="ECO:0007669"/>
    <property type="project" value="TreeGrafter"/>
</dbReference>
<gene>
    <name evidence="3" type="primary">mppA_2</name>
    <name evidence="3" type="ORF">GALL_274650</name>
</gene>
<dbReference type="GO" id="GO:0042597">
    <property type="term" value="C:periplasmic space"/>
    <property type="evidence" value="ECO:0007669"/>
    <property type="project" value="UniProtKB-ARBA"/>
</dbReference>
<dbReference type="PROSITE" id="PS51257">
    <property type="entry name" value="PROKAR_LIPOPROTEIN"/>
    <property type="match status" value="1"/>
</dbReference>
<feature type="domain" description="Solute-binding protein family 5" evidence="2">
    <location>
        <begin position="85"/>
        <end position="462"/>
    </location>
</feature>
<feature type="region of interest" description="Disordered" evidence="1">
    <location>
        <begin position="28"/>
        <end position="60"/>
    </location>
</feature>
<dbReference type="GO" id="GO:1904680">
    <property type="term" value="F:peptide transmembrane transporter activity"/>
    <property type="evidence" value="ECO:0007669"/>
    <property type="project" value="TreeGrafter"/>
</dbReference>
<organism evidence="3">
    <name type="scientific">mine drainage metagenome</name>
    <dbReference type="NCBI Taxonomy" id="410659"/>
    <lineage>
        <taxon>unclassified sequences</taxon>
        <taxon>metagenomes</taxon>
        <taxon>ecological metagenomes</taxon>
    </lineage>
</organism>
<evidence type="ECO:0000256" key="1">
    <source>
        <dbReference type="SAM" id="MobiDB-lite"/>
    </source>
</evidence>
<reference evidence="3" key="1">
    <citation type="submission" date="2016-10" db="EMBL/GenBank/DDBJ databases">
        <title>Sequence of Gallionella enrichment culture.</title>
        <authorList>
            <person name="Poehlein A."/>
            <person name="Muehling M."/>
            <person name="Daniel R."/>
        </authorList>
    </citation>
    <scope>NUCLEOTIDE SEQUENCE</scope>
</reference>
<dbReference type="PANTHER" id="PTHR30290">
    <property type="entry name" value="PERIPLASMIC BINDING COMPONENT OF ABC TRANSPORTER"/>
    <property type="match status" value="1"/>
</dbReference>
<comment type="caution">
    <text evidence="3">The sequence shown here is derived from an EMBL/GenBank/DDBJ whole genome shotgun (WGS) entry which is preliminary data.</text>
</comment>
<dbReference type="Gene3D" id="3.90.76.10">
    <property type="entry name" value="Dipeptide-binding Protein, Domain 1"/>
    <property type="match status" value="1"/>
</dbReference>
<feature type="compositionally biased region" description="Low complexity" evidence="1">
    <location>
        <begin position="28"/>
        <end position="43"/>
    </location>
</feature>
<dbReference type="CDD" id="cd00995">
    <property type="entry name" value="PBP2_NikA_DppA_OppA_like"/>
    <property type="match status" value="1"/>
</dbReference>
<protein>
    <submittedName>
        <fullName evidence="3">Periplasmic murein peptide-binding protein</fullName>
    </submittedName>
</protein>
<dbReference type="InterPro" id="IPR039424">
    <property type="entry name" value="SBP_5"/>
</dbReference>
<evidence type="ECO:0000259" key="2">
    <source>
        <dbReference type="Pfam" id="PF00496"/>
    </source>
</evidence>
<dbReference type="Gene3D" id="3.40.190.10">
    <property type="entry name" value="Periplasmic binding protein-like II"/>
    <property type="match status" value="1"/>
</dbReference>
<accession>A0A1J5R3R4</accession>
<dbReference type="InterPro" id="IPR000914">
    <property type="entry name" value="SBP_5_dom"/>
</dbReference>
<proteinExistence type="predicted"/>
<dbReference type="Gene3D" id="3.10.105.10">
    <property type="entry name" value="Dipeptide-binding Protein, Domain 3"/>
    <property type="match status" value="1"/>
</dbReference>
<dbReference type="PANTHER" id="PTHR30290:SF83">
    <property type="entry name" value="ABC TRANSPORTER SUBSTRATE-BINDING PROTEIN"/>
    <property type="match status" value="1"/>
</dbReference>
<feature type="compositionally biased region" description="Polar residues" evidence="1">
    <location>
        <begin position="44"/>
        <end position="60"/>
    </location>
</feature>